<evidence type="ECO:0000256" key="1">
    <source>
        <dbReference type="SAM" id="Phobius"/>
    </source>
</evidence>
<organism evidence="2 3">
    <name type="scientific">Legionella drancourtii LLAP12</name>
    <dbReference type="NCBI Taxonomy" id="658187"/>
    <lineage>
        <taxon>Bacteria</taxon>
        <taxon>Pseudomonadati</taxon>
        <taxon>Pseudomonadota</taxon>
        <taxon>Gammaproteobacteria</taxon>
        <taxon>Legionellales</taxon>
        <taxon>Legionellaceae</taxon>
        <taxon>Legionella</taxon>
    </lineage>
</organism>
<feature type="transmembrane region" description="Helical" evidence="1">
    <location>
        <begin position="268"/>
        <end position="291"/>
    </location>
</feature>
<proteinExistence type="predicted"/>
<evidence type="ECO:0000313" key="2">
    <source>
        <dbReference type="EMBL" id="EHL30626.1"/>
    </source>
</evidence>
<evidence type="ECO:0000313" key="3">
    <source>
        <dbReference type="Proteomes" id="UP000002770"/>
    </source>
</evidence>
<feature type="transmembrane region" description="Helical" evidence="1">
    <location>
        <begin position="32"/>
        <end position="49"/>
    </location>
</feature>
<dbReference type="STRING" id="658187.LDG_7397"/>
<accession>G9EQ51</accession>
<feature type="transmembrane region" description="Helical" evidence="1">
    <location>
        <begin position="55"/>
        <end position="75"/>
    </location>
</feature>
<feature type="transmembrane region" description="Helical" evidence="1">
    <location>
        <begin position="87"/>
        <end position="108"/>
    </location>
</feature>
<dbReference type="Proteomes" id="UP000002770">
    <property type="component" value="Unassembled WGS sequence"/>
</dbReference>
<sequence>MTSKKGIYLFTLLGLFLGFTLDLLYRNENGTVFYYALTSLFCLLYALTYDNKQPIRLVASSFIVALFLSLPLLPIKVDFNPTNPEHLILFVSAFPIFTYAAHCFHYAYHHDNTWHVNYSSLFAAVWNTIPLLFIGSLFATLANLLILLAAFIFKTVGSDYLWTLYIDNMHFRLISNVTLFFIGLGIGQQNINIINSLRFLLLRIMYYLFPFLALISMVYFILYLIHSPASNEEHINPLFILIALVSLGILFFNAYYQDGSVETETHPPYWLSLSLKIYRVVLLLLSLMMVYRVFREYFLDINIVIYEVAIILYSLIYAITAWFSKDKEREGIQKGNIGTALFFIIVLFLVNLPYMPLAFKVGTKVDNTAVVTTQAN</sequence>
<evidence type="ECO:0008006" key="4">
    <source>
        <dbReference type="Google" id="ProtNLM"/>
    </source>
</evidence>
<dbReference type="EMBL" id="JH413828">
    <property type="protein sequence ID" value="EHL30626.1"/>
    <property type="molecule type" value="Genomic_DNA"/>
</dbReference>
<dbReference type="RefSeq" id="WP_006871306.1">
    <property type="nucleotide sequence ID" value="NZ_JH413828.1"/>
</dbReference>
<protein>
    <recommendedName>
        <fullName evidence="4">DUF4153 domain-containing protein</fullName>
    </recommendedName>
</protein>
<dbReference type="eggNOG" id="ENOG5030TAK">
    <property type="taxonomic scope" value="Bacteria"/>
</dbReference>
<keyword evidence="3" id="KW-1185">Reference proteome</keyword>
<feature type="transmembrane region" description="Helical" evidence="1">
    <location>
        <begin position="303"/>
        <end position="323"/>
    </location>
</feature>
<keyword evidence="1" id="KW-0472">Membrane</keyword>
<dbReference type="AlphaFoldDB" id="G9EQ51"/>
<feature type="transmembrane region" description="Helical" evidence="1">
    <location>
        <begin position="128"/>
        <end position="153"/>
    </location>
</feature>
<feature type="transmembrane region" description="Helical" evidence="1">
    <location>
        <begin position="335"/>
        <end position="354"/>
    </location>
</feature>
<name>G9EQ51_9GAMM</name>
<feature type="transmembrane region" description="Helical" evidence="1">
    <location>
        <begin position="237"/>
        <end position="256"/>
    </location>
</feature>
<feature type="transmembrane region" description="Helical" evidence="1">
    <location>
        <begin position="6"/>
        <end position="25"/>
    </location>
</feature>
<dbReference type="HOGENOM" id="CLU_741452_0_0_6"/>
<reference evidence="2 3" key="1">
    <citation type="journal article" date="2011" name="BMC Genomics">
        <title>Insight into cross-talk between intra-amoebal pathogens.</title>
        <authorList>
            <person name="Gimenez G."/>
            <person name="Bertelli C."/>
            <person name="Moliner C."/>
            <person name="Robert C."/>
            <person name="Raoult D."/>
            <person name="Fournier P.E."/>
            <person name="Greub G."/>
        </authorList>
    </citation>
    <scope>NUCLEOTIDE SEQUENCE [LARGE SCALE GENOMIC DNA]</scope>
    <source>
        <strain evidence="2 3">LLAP12</strain>
    </source>
</reference>
<dbReference type="InParanoid" id="G9EQ51"/>
<keyword evidence="1" id="KW-1133">Transmembrane helix</keyword>
<keyword evidence="1" id="KW-0812">Transmembrane</keyword>
<feature type="transmembrane region" description="Helical" evidence="1">
    <location>
        <begin position="173"/>
        <end position="192"/>
    </location>
</feature>
<feature type="transmembrane region" description="Helical" evidence="1">
    <location>
        <begin position="204"/>
        <end position="225"/>
    </location>
</feature>
<dbReference type="OrthoDB" id="5652013at2"/>
<gene>
    <name evidence="2" type="ORF">LDG_7397</name>
</gene>